<dbReference type="PANTHER" id="PTHR10891">
    <property type="entry name" value="EF-HAND CALCIUM-BINDING DOMAIN CONTAINING PROTEIN"/>
    <property type="match status" value="1"/>
</dbReference>
<proteinExistence type="predicted"/>
<dbReference type="GO" id="GO:0005509">
    <property type="term" value="F:calcium ion binding"/>
    <property type="evidence" value="ECO:0007669"/>
    <property type="project" value="InterPro"/>
</dbReference>
<dbReference type="PROSITE" id="PS00018">
    <property type="entry name" value="EF_HAND_1"/>
    <property type="match status" value="3"/>
</dbReference>
<name>A0A2Z7CQ17_9LAMI</name>
<gene>
    <name evidence="5" type="ORF">F511_36912</name>
</gene>
<dbReference type="InterPro" id="IPR011992">
    <property type="entry name" value="EF-hand-dom_pair"/>
</dbReference>
<dbReference type="Pfam" id="PF13499">
    <property type="entry name" value="EF-hand_7"/>
    <property type="match status" value="1"/>
</dbReference>
<dbReference type="EMBL" id="KQ995370">
    <property type="protein sequence ID" value="KZV46819.1"/>
    <property type="molecule type" value="Genomic_DNA"/>
</dbReference>
<keyword evidence="2" id="KW-0677">Repeat</keyword>
<dbReference type="Pfam" id="PF00036">
    <property type="entry name" value="EF-hand_1"/>
    <property type="match status" value="1"/>
</dbReference>
<dbReference type="Gene3D" id="1.10.238.10">
    <property type="entry name" value="EF-hand"/>
    <property type="match status" value="2"/>
</dbReference>
<evidence type="ECO:0000259" key="4">
    <source>
        <dbReference type="PROSITE" id="PS50222"/>
    </source>
</evidence>
<keyword evidence="3" id="KW-0106">Calcium</keyword>
<dbReference type="SMART" id="SM00054">
    <property type="entry name" value="EFh"/>
    <property type="match status" value="3"/>
</dbReference>
<dbReference type="FunFam" id="1.10.238.10:FF:000001">
    <property type="entry name" value="Calmodulin 1"/>
    <property type="match status" value="1"/>
</dbReference>
<dbReference type="PROSITE" id="PS50222">
    <property type="entry name" value="EF_HAND_2"/>
    <property type="match status" value="3"/>
</dbReference>
<evidence type="ECO:0000256" key="1">
    <source>
        <dbReference type="ARBA" id="ARBA00022723"/>
    </source>
</evidence>
<dbReference type="SUPFAM" id="SSF47473">
    <property type="entry name" value="EF-hand"/>
    <property type="match status" value="1"/>
</dbReference>
<dbReference type="InterPro" id="IPR002048">
    <property type="entry name" value="EF_hand_dom"/>
</dbReference>
<dbReference type="OrthoDB" id="26525at2759"/>
<feature type="domain" description="EF-hand" evidence="4">
    <location>
        <begin position="122"/>
        <end position="157"/>
    </location>
</feature>
<evidence type="ECO:0000256" key="2">
    <source>
        <dbReference type="ARBA" id="ARBA00022737"/>
    </source>
</evidence>
<evidence type="ECO:0000256" key="3">
    <source>
        <dbReference type="ARBA" id="ARBA00022837"/>
    </source>
</evidence>
<keyword evidence="1" id="KW-0479">Metal-binding</keyword>
<feature type="domain" description="EF-hand" evidence="4">
    <location>
        <begin position="4"/>
        <end position="39"/>
    </location>
</feature>
<dbReference type="AlphaFoldDB" id="A0A2Z7CQ17"/>
<evidence type="ECO:0000313" key="6">
    <source>
        <dbReference type="Proteomes" id="UP000250235"/>
    </source>
</evidence>
<dbReference type="Proteomes" id="UP000250235">
    <property type="component" value="Unassembled WGS sequence"/>
</dbReference>
<evidence type="ECO:0000313" key="5">
    <source>
        <dbReference type="EMBL" id="KZV46819.1"/>
    </source>
</evidence>
<accession>A0A2Z7CQ17</accession>
<dbReference type="InterPro" id="IPR039647">
    <property type="entry name" value="EF_hand_pair_protein_CML-like"/>
</dbReference>
<organism evidence="5 6">
    <name type="scientific">Dorcoceras hygrometricum</name>
    <dbReference type="NCBI Taxonomy" id="472368"/>
    <lineage>
        <taxon>Eukaryota</taxon>
        <taxon>Viridiplantae</taxon>
        <taxon>Streptophyta</taxon>
        <taxon>Embryophyta</taxon>
        <taxon>Tracheophyta</taxon>
        <taxon>Spermatophyta</taxon>
        <taxon>Magnoliopsida</taxon>
        <taxon>eudicotyledons</taxon>
        <taxon>Gunneridae</taxon>
        <taxon>Pentapetalae</taxon>
        <taxon>asterids</taxon>
        <taxon>lamiids</taxon>
        <taxon>Lamiales</taxon>
        <taxon>Gesneriaceae</taxon>
        <taxon>Didymocarpoideae</taxon>
        <taxon>Trichosporeae</taxon>
        <taxon>Loxocarpinae</taxon>
        <taxon>Dorcoceras</taxon>
    </lineage>
</organism>
<protein>
    <recommendedName>
        <fullName evidence="4">EF-hand domain-containing protein</fullName>
    </recommendedName>
</protein>
<feature type="domain" description="EF-hand" evidence="4">
    <location>
        <begin position="84"/>
        <end position="119"/>
    </location>
</feature>
<keyword evidence="6" id="KW-1185">Reference proteome</keyword>
<dbReference type="InterPro" id="IPR018247">
    <property type="entry name" value="EF_Hand_1_Ca_BS"/>
</dbReference>
<dbReference type="CDD" id="cd00051">
    <property type="entry name" value="EFh"/>
    <property type="match status" value="1"/>
</dbReference>
<reference evidence="5 6" key="1">
    <citation type="journal article" date="2015" name="Proc. Natl. Acad. Sci. U.S.A.">
        <title>The resurrection genome of Boea hygrometrica: A blueprint for survival of dehydration.</title>
        <authorList>
            <person name="Xiao L."/>
            <person name="Yang G."/>
            <person name="Zhang L."/>
            <person name="Yang X."/>
            <person name="Zhao S."/>
            <person name="Ji Z."/>
            <person name="Zhou Q."/>
            <person name="Hu M."/>
            <person name="Wang Y."/>
            <person name="Chen M."/>
            <person name="Xu Y."/>
            <person name="Jin H."/>
            <person name="Xiao X."/>
            <person name="Hu G."/>
            <person name="Bao F."/>
            <person name="Hu Y."/>
            <person name="Wan P."/>
            <person name="Li L."/>
            <person name="Deng X."/>
            <person name="Kuang T."/>
            <person name="Xiang C."/>
            <person name="Zhu J.K."/>
            <person name="Oliver M.J."/>
            <person name="He Y."/>
        </authorList>
    </citation>
    <scope>NUCLEOTIDE SEQUENCE [LARGE SCALE GENOMIC DNA]</scope>
    <source>
        <strain evidence="6">cv. XS01</strain>
    </source>
</reference>
<sequence>MSPLSTTHLQRIFNKLDKNGDGLVSLDELMWLLEKISMPAKRDEIELLVGQKCLGYIDFLFFYQTLIKRNMVQENFLIEHENEMSEMDLREAFRVFDLDGDGFISCEELQISLSRLGLWDECRVQDCNLMIDVYDKNSDGFLDFGEFKDMMLLKDDHS</sequence>